<dbReference type="OrthoDB" id="7584313at2"/>
<feature type="signal peptide" evidence="1">
    <location>
        <begin position="1"/>
        <end position="19"/>
    </location>
</feature>
<dbReference type="Proteomes" id="UP000321857">
    <property type="component" value="Chromosome"/>
</dbReference>
<dbReference type="RefSeq" id="WP_147493555.1">
    <property type="nucleotide sequence ID" value="NZ_CP041659.1"/>
</dbReference>
<keyword evidence="3" id="KW-1185">Reference proteome</keyword>
<evidence type="ECO:0000313" key="3">
    <source>
        <dbReference type="Proteomes" id="UP000321857"/>
    </source>
</evidence>
<dbReference type="AlphaFoldDB" id="A0A516IQA8"/>
<proteinExistence type="predicted"/>
<gene>
    <name evidence="2" type="ORF">FMM02_03460</name>
</gene>
<accession>A0A516IQA8</accession>
<evidence type="ECO:0000313" key="2">
    <source>
        <dbReference type="EMBL" id="QDP19101.1"/>
    </source>
</evidence>
<reference evidence="2 3" key="1">
    <citation type="submission" date="2019-07" db="EMBL/GenBank/DDBJ databases">
        <title>Sphingomonas AE3 Genome sequencing and assembly.</title>
        <authorList>
            <person name="Kim H."/>
        </authorList>
    </citation>
    <scope>NUCLEOTIDE SEQUENCE [LARGE SCALE GENOMIC DNA]</scope>
    <source>
        <strain evidence="2 3">AE3</strain>
    </source>
</reference>
<name>A0A516IQA8_9SPHN</name>
<feature type="chain" id="PRO_5022121014" evidence="1">
    <location>
        <begin position="20"/>
        <end position="79"/>
    </location>
</feature>
<sequence length="79" mass="8136">MTSLIALVSFSLLAGAPSAAGSGNGAAPAGTAATRYCMKAEPATGSRVEAVRCWTRAEWAKQGVDVDNDWPREGVRVIG</sequence>
<organism evidence="2 3">
    <name type="scientific">Sphingomonas xanthus</name>
    <dbReference type="NCBI Taxonomy" id="2594473"/>
    <lineage>
        <taxon>Bacteria</taxon>
        <taxon>Pseudomonadati</taxon>
        <taxon>Pseudomonadota</taxon>
        <taxon>Alphaproteobacteria</taxon>
        <taxon>Sphingomonadales</taxon>
        <taxon>Sphingomonadaceae</taxon>
        <taxon>Sphingomonas</taxon>
    </lineage>
</organism>
<protein>
    <submittedName>
        <fullName evidence="2">Uncharacterized protein</fullName>
    </submittedName>
</protein>
<dbReference type="KEGG" id="sxa:FMM02_03460"/>
<evidence type="ECO:0000256" key="1">
    <source>
        <dbReference type="SAM" id="SignalP"/>
    </source>
</evidence>
<keyword evidence="1" id="KW-0732">Signal</keyword>
<dbReference type="EMBL" id="CP041659">
    <property type="protein sequence ID" value="QDP19101.1"/>
    <property type="molecule type" value="Genomic_DNA"/>
</dbReference>